<name>A0A822YHC4_NELNU</name>
<organism evidence="1 2">
    <name type="scientific">Nelumbo nucifera</name>
    <name type="common">Sacred lotus</name>
    <dbReference type="NCBI Taxonomy" id="4432"/>
    <lineage>
        <taxon>Eukaryota</taxon>
        <taxon>Viridiplantae</taxon>
        <taxon>Streptophyta</taxon>
        <taxon>Embryophyta</taxon>
        <taxon>Tracheophyta</taxon>
        <taxon>Spermatophyta</taxon>
        <taxon>Magnoliopsida</taxon>
        <taxon>Proteales</taxon>
        <taxon>Nelumbonaceae</taxon>
        <taxon>Nelumbo</taxon>
    </lineage>
</organism>
<dbReference type="Proteomes" id="UP000607653">
    <property type="component" value="Unassembled WGS sequence"/>
</dbReference>
<reference evidence="1 2" key="1">
    <citation type="journal article" date="2020" name="Mol. Biol. Evol.">
        <title>Distinct Expression and Methylation Patterns for Genes with Different Fates following a Single Whole-Genome Duplication in Flowering Plants.</title>
        <authorList>
            <person name="Shi T."/>
            <person name="Rahmani R.S."/>
            <person name="Gugger P.F."/>
            <person name="Wang M."/>
            <person name="Li H."/>
            <person name="Zhang Y."/>
            <person name="Li Z."/>
            <person name="Wang Q."/>
            <person name="Van de Peer Y."/>
            <person name="Marchal K."/>
            <person name="Chen J."/>
        </authorList>
    </citation>
    <scope>NUCLEOTIDE SEQUENCE [LARGE SCALE GENOMIC DNA]</scope>
    <source>
        <tissue evidence="1">Leaf</tissue>
    </source>
</reference>
<evidence type="ECO:0000313" key="1">
    <source>
        <dbReference type="EMBL" id="DAD30861.1"/>
    </source>
</evidence>
<dbReference type="EMBL" id="DUZY01000003">
    <property type="protein sequence ID" value="DAD30861.1"/>
    <property type="molecule type" value="Genomic_DNA"/>
</dbReference>
<sequence length="35" mass="4318">MGNSVIFRKHLSWKRRENSKRRCDSRLLHYYVSHG</sequence>
<proteinExistence type="predicted"/>
<comment type="caution">
    <text evidence="1">The sequence shown here is derived from an EMBL/GenBank/DDBJ whole genome shotgun (WGS) entry which is preliminary data.</text>
</comment>
<keyword evidence="2" id="KW-1185">Reference proteome</keyword>
<protein>
    <submittedName>
        <fullName evidence="1">Uncharacterized protein</fullName>
    </submittedName>
</protein>
<gene>
    <name evidence="1" type="ORF">HUJ06_009712</name>
</gene>
<dbReference type="AlphaFoldDB" id="A0A822YHC4"/>
<accession>A0A822YHC4</accession>
<evidence type="ECO:0000313" key="2">
    <source>
        <dbReference type="Proteomes" id="UP000607653"/>
    </source>
</evidence>